<sequence length="459" mass="50869">MCRVVGFRQVAPTSGIGLVDFLSARWGLPPGSSPSVPPGHNRQKAPPSRGPPYFEVSRRGHVVNVLAVASTSRPSPTVLQPDEARRFLIGQHGLARPLHPPGARGARALLKALRCIQLDPLDVIGTNADLVALARVDGLARGDVYRHLLPGHAFEHFAKERCLLPASAFPYYRDHAVQAPWWRQEERLKRIPESVLHAVLEEVTRKGPSSSRDLTDHGTVKPLDWSGWKSTARATAMALDVLWTRCQVVVCGRGPGGKIYDIPRRALPRMADAAVKTPFQRWALLERVEAAGLLSRASGPHWSSLSDVRTASLPDTLLTEGVLEEVSVPGSPRRYLAPTGFREREFPEPDTRMRILGPLDPVLWDRGLVRVAFGFDYVWEVYKPAAQRQWGWYVCPLLHRGQLVGRLEARVREGELQVDNLWREKGVKLDDAALDEALARHAVACGAQLARRPRARVAA</sequence>
<dbReference type="PATRIC" id="fig|1278073.3.peg.6829"/>
<dbReference type="Pfam" id="PF06224">
    <property type="entry name" value="AlkZ-like"/>
    <property type="match status" value="1"/>
</dbReference>
<gene>
    <name evidence="2" type="ordered locus">MYSTI_06726</name>
</gene>
<dbReference type="eggNOG" id="COG3214">
    <property type="taxonomic scope" value="Bacteria"/>
</dbReference>
<accession>L7UNG6</accession>
<dbReference type="STRING" id="1278073.MYSTI_06726"/>
<dbReference type="PANTHER" id="PTHR30528:SF0">
    <property type="entry name" value="CYTOPLASMIC PROTEIN"/>
    <property type="match status" value="1"/>
</dbReference>
<keyword evidence="3" id="KW-1185">Reference proteome</keyword>
<feature type="region of interest" description="Disordered" evidence="1">
    <location>
        <begin position="30"/>
        <end position="52"/>
    </location>
</feature>
<dbReference type="PANTHER" id="PTHR30528">
    <property type="entry name" value="CYTOPLASMIC PROTEIN"/>
    <property type="match status" value="1"/>
</dbReference>
<evidence type="ECO:0008006" key="4">
    <source>
        <dbReference type="Google" id="ProtNLM"/>
    </source>
</evidence>
<dbReference type="InterPro" id="IPR009351">
    <property type="entry name" value="AlkZ-like"/>
</dbReference>
<proteinExistence type="predicted"/>
<protein>
    <recommendedName>
        <fullName evidence="4">Cytoplasmic protein</fullName>
    </recommendedName>
</protein>
<dbReference type="HOGENOM" id="CLU_043035_0_0_7"/>
<dbReference type="KEGG" id="msd:MYSTI_06726"/>
<evidence type="ECO:0000256" key="1">
    <source>
        <dbReference type="SAM" id="MobiDB-lite"/>
    </source>
</evidence>
<dbReference type="EMBL" id="CP004025">
    <property type="protein sequence ID" value="AGC47999.1"/>
    <property type="molecule type" value="Genomic_DNA"/>
</dbReference>
<reference evidence="2 3" key="1">
    <citation type="journal article" date="2013" name="Genome Announc.">
        <title>Complete genome sequence of Myxococcus stipitatus strain DSM 14675, a fruiting myxobacterium.</title>
        <authorList>
            <person name="Huntley S."/>
            <person name="Kneip S."/>
            <person name="Treuner-Lange A."/>
            <person name="Sogaard-Andersen L."/>
        </authorList>
    </citation>
    <scope>NUCLEOTIDE SEQUENCE [LARGE SCALE GENOMIC DNA]</scope>
    <source>
        <strain evidence="3">DSM 14675 / JCM 12634 / Mx s8</strain>
    </source>
</reference>
<dbReference type="AlphaFoldDB" id="L7UNG6"/>
<evidence type="ECO:0000313" key="3">
    <source>
        <dbReference type="Proteomes" id="UP000011131"/>
    </source>
</evidence>
<name>L7UNG6_MYXSD</name>
<dbReference type="RefSeq" id="WP_015352253.1">
    <property type="nucleotide sequence ID" value="NC_020126.1"/>
</dbReference>
<evidence type="ECO:0000313" key="2">
    <source>
        <dbReference type="EMBL" id="AGC47999.1"/>
    </source>
</evidence>
<organism evidence="2 3">
    <name type="scientific">Myxococcus stipitatus (strain DSM 14675 / JCM 12634 / Mx s8)</name>
    <dbReference type="NCBI Taxonomy" id="1278073"/>
    <lineage>
        <taxon>Bacteria</taxon>
        <taxon>Pseudomonadati</taxon>
        <taxon>Myxococcota</taxon>
        <taxon>Myxococcia</taxon>
        <taxon>Myxococcales</taxon>
        <taxon>Cystobacterineae</taxon>
        <taxon>Myxococcaceae</taxon>
        <taxon>Myxococcus</taxon>
    </lineage>
</organism>
<dbReference type="Proteomes" id="UP000011131">
    <property type="component" value="Chromosome"/>
</dbReference>